<keyword evidence="8 10" id="KW-1133">Transmembrane helix</keyword>
<evidence type="ECO:0000256" key="10">
    <source>
        <dbReference type="HAMAP-Rule" id="MF_01456"/>
    </source>
</evidence>
<dbReference type="AlphaFoldDB" id="A1BF39"/>
<gene>
    <name evidence="10" type="primary">nuoK</name>
    <name evidence="11" type="ordered locus">Cpha266_0968</name>
</gene>
<keyword evidence="12" id="KW-1185">Reference proteome</keyword>
<dbReference type="FunFam" id="1.10.287.3510:FF:000001">
    <property type="entry name" value="NADH-quinone oxidoreductase subunit K"/>
    <property type="match status" value="1"/>
</dbReference>
<name>A1BF39_CHLPD</name>
<dbReference type="NCBIfam" id="NF004320">
    <property type="entry name" value="PRK05715.1-2"/>
    <property type="match status" value="1"/>
</dbReference>
<evidence type="ECO:0000313" key="11">
    <source>
        <dbReference type="EMBL" id="ABL65016.1"/>
    </source>
</evidence>
<comment type="subunit">
    <text evidence="10">NDH-1 is composed of 14 different subunits. Subunits NuoA, H, J, K, L, M, N constitute the membrane sector of the complex.</text>
</comment>
<dbReference type="RefSeq" id="WP_011744843.1">
    <property type="nucleotide sequence ID" value="NC_008639.1"/>
</dbReference>
<comment type="subcellular location">
    <subcellularLocation>
        <location evidence="10">Cell inner membrane</location>
        <topology evidence="10">Multi-pass membrane protein</topology>
    </subcellularLocation>
    <subcellularLocation>
        <location evidence="2">Membrane</location>
        <topology evidence="2">Multi-pass membrane protein</topology>
    </subcellularLocation>
</comment>
<dbReference type="EMBL" id="CP000492">
    <property type="protein sequence ID" value="ABL65016.1"/>
    <property type="molecule type" value="Genomic_DNA"/>
</dbReference>
<dbReference type="GO" id="GO:0050136">
    <property type="term" value="F:NADH dehydrogenase (quinone) (non-electrogenic) activity"/>
    <property type="evidence" value="ECO:0007669"/>
    <property type="project" value="UniProtKB-UniRule"/>
</dbReference>
<dbReference type="GO" id="GO:0042773">
    <property type="term" value="P:ATP synthesis coupled electron transport"/>
    <property type="evidence" value="ECO:0007669"/>
    <property type="project" value="InterPro"/>
</dbReference>
<dbReference type="GO" id="GO:0005886">
    <property type="term" value="C:plasma membrane"/>
    <property type="evidence" value="ECO:0007669"/>
    <property type="project" value="UniProtKB-SubCell"/>
</dbReference>
<evidence type="ECO:0000256" key="9">
    <source>
        <dbReference type="ARBA" id="ARBA00023136"/>
    </source>
</evidence>
<dbReference type="HAMAP" id="MF_01456">
    <property type="entry name" value="NDH1_NuoK"/>
    <property type="match status" value="1"/>
</dbReference>
<keyword evidence="10" id="KW-0520">NAD</keyword>
<dbReference type="KEGG" id="cph:Cpha266_0968"/>
<dbReference type="OrthoDB" id="9810120at2"/>
<dbReference type="Gene3D" id="1.10.287.3510">
    <property type="match status" value="1"/>
</dbReference>
<sequence>MEILTTIGINHYLTISAFLLGFGLFAVMTRKNALVVLMGVELILNAANINFLAFSKFNGGMQGVMFSLFVIVIAAAEAAIALAIIINIFKIFKSVDVSSIDTMKE</sequence>
<evidence type="ECO:0000256" key="1">
    <source>
        <dbReference type="ARBA" id="ARBA00002378"/>
    </source>
</evidence>
<dbReference type="STRING" id="290317.Cpha266_0968"/>
<evidence type="ECO:0000256" key="2">
    <source>
        <dbReference type="ARBA" id="ARBA00004141"/>
    </source>
</evidence>
<evidence type="ECO:0000256" key="7">
    <source>
        <dbReference type="ARBA" id="ARBA00022967"/>
    </source>
</evidence>
<evidence type="ECO:0000256" key="6">
    <source>
        <dbReference type="ARBA" id="ARBA00022719"/>
    </source>
</evidence>
<reference evidence="11 12" key="1">
    <citation type="submission" date="2006-12" db="EMBL/GenBank/DDBJ databases">
        <title>Complete sequence of Chlorobium phaeobacteroides DSM 266.</title>
        <authorList>
            <consortium name="US DOE Joint Genome Institute"/>
            <person name="Copeland A."/>
            <person name="Lucas S."/>
            <person name="Lapidus A."/>
            <person name="Barry K."/>
            <person name="Detter J.C."/>
            <person name="Glavina del Rio T."/>
            <person name="Hammon N."/>
            <person name="Israni S."/>
            <person name="Pitluck S."/>
            <person name="Goltsman E."/>
            <person name="Schmutz J."/>
            <person name="Larimer F."/>
            <person name="Land M."/>
            <person name="Hauser L."/>
            <person name="Mikhailova N."/>
            <person name="Li T."/>
            <person name="Overmann J."/>
            <person name="Bryant D.A."/>
            <person name="Richardson P."/>
        </authorList>
    </citation>
    <scope>NUCLEOTIDE SEQUENCE [LARGE SCALE GENOMIC DNA]</scope>
    <source>
        <strain evidence="11 12">DSM 266</strain>
    </source>
</reference>
<keyword evidence="6 10" id="KW-0874">Quinone</keyword>
<dbReference type="GO" id="GO:0030964">
    <property type="term" value="C:NADH dehydrogenase complex"/>
    <property type="evidence" value="ECO:0007669"/>
    <property type="project" value="TreeGrafter"/>
</dbReference>
<accession>A1BF39</accession>
<dbReference type="InterPro" id="IPR039428">
    <property type="entry name" value="NUOK/Mnh_C1-like"/>
</dbReference>
<dbReference type="InterPro" id="IPR001133">
    <property type="entry name" value="NADH_UbQ_OxRdtase_chain4L/K"/>
</dbReference>
<dbReference type="GO" id="GO:0048038">
    <property type="term" value="F:quinone binding"/>
    <property type="evidence" value="ECO:0007669"/>
    <property type="project" value="UniProtKB-KW"/>
</dbReference>
<feature type="transmembrane region" description="Helical" evidence="10">
    <location>
        <begin position="66"/>
        <end position="89"/>
    </location>
</feature>
<comment type="similarity">
    <text evidence="3 10">Belongs to the complex I subunit 4L family.</text>
</comment>
<feature type="transmembrane region" description="Helical" evidence="10">
    <location>
        <begin position="34"/>
        <end position="54"/>
    </location>
</feature>
<keyword evidence="10" id="KW-1003">Cell membrane</keyword>
<dbReference type="NCBIfam" id="NF004323">
    <property type="entry name" value="PRK05715.1-5"/>
    <property type="match status" value="1"/>
</dbReference>
<dbReference type="Pfam" id="PF00420">
    <property type="entry name" value="Oxidored_q2"/>
    <property type="match status" value="1"/>
</dbReference>
<keyword evidence="7 10" id="KW-1278">Translocase</keyword>
<evidence type="ECO:0000256" key="4">
    <source>
        <dbReference type="ARBA" id="ARBA00022448"/>
    </source>
</evidence>
<comment type="function">
    <text evidence="1">NDH-1 shuttles electrons from NADH, via FMN and iron-sulfur (Fe-S) centers, to quinones in the respiratory chain. The immediate electron acceptor for the enzyme in this species is believed to be ubiquinone. Couples the redox reaction to proton translocation (for every two electrons transferred, four hydrogen ions are translocated across the cytoplasmic membrane), and thus conserves the redox energy in a proton gradient.</text>
</comment>
<evidence type="ECO:0000313" key="12">
    <source>
        <dbReference type="Proteomes" id="UP000008701"/>
    </source>
</evidence>
<evidence type="ECO:0000256" key="8">
    <source>
        <dbReference type="ARBA" id="ARBA00022989"/>
    </source>
</evidence>
<dbReference type="eggNOG" id="COG0713">
    <property type="taxonomic scope" value="Bacteria"/>
</dbReference>
<keyword evidence="4 10" id="KW-0813">Transport</keyword>
<comment type="function">
    <text evidence="10">NDH-1 shuttles electrons from NADH, via FMN and iron-sulfur (Fe-S) centers, to quinones in the respiratory chain. The immediate electron acceptor for the enzyme in this species is believed to be a menaquinone. Couples the redox reaction to proton translocation (for every two electrons transferred, four hydrogen ions are translocated across the cytoplasmic membrane), and thus conserves the redox energy in a proton gradient.</text>
</comment>
<organism evidence="11 12">
    <name type="scientific">Chlorobium phaeobacteroides (strain DSM 266 / SMG 266 / 2430)</name>
    <dbReference type="NCBI Taxonomy" id="290317"/>
    <lineage>
        <taxon>Bacteria</taxon>
        <taxon>Pseudomonadati</taxon>
        <taxon>Chlorobiota</taxon>
        <taxon>Chlorobiia</taxon>
        <taxon>Chlorobiales</taxon>
        <taxon>Chlorobiaceae</taxon>
        <taxon>Chlorobium/Pelodictyon group</taxon>
        <taxon>Chlorobium</taxon>
    </lineage>
</organism>
<keyword evidence="10" id="KW-0997">Cell inner membrane</keyword>
<comment type="catalytic activity">
    <reaction evidence="10">
        <text>a quinone + NADH + 5 H(+)(in) = a quinol + NAD(+) + 4 H(+)(out)</text>
        <dbReference type="Rhea" id="RHEA:57888"/>
        <dbReference type="ChEBI" id="CHEBI:15378"/>
        <dbReference type="ChEBI" id="CHEBI:24646"/>
        <dbReference type="ChEBI" id="CHEBI:57540"/>
        <dbReference type="ChEBI" id="CHEBI:57945"/>
        <dbReference type="ChEBI" id="CHEBI:132124"/>
    </reaction>
</comment>
<evidence type="ECO:0000256" key="3">
    <source>
        <dbReference type="ARBA" id="ARBA00010519"/>
    </source>
</evidence>
<dbReference type="HOGENOM" id="CLU_144724_0_0_10"/>
<dbReference type="Proteomes" id="UP000008701">
    <property type="component" value="Chromosome"/>
</dbReference>
<evidence type="ECO:0000256" key="5">
    <source>
        <dbReference type="ARBA" id="ARBA00022692"/>
    </source>
</evidence>
<proteinExistence type="inferred from homology"/>
<dbReference type="PANTHER" id="PTHR11434">
    <property type="entry name" value="NADH-UBIQUINONE OXIDOREDUCTASE SUBUNIT ND4L"/>
    <property type="match status" value="1"/>
</dbReference>
<feature type="transmembrane region" description="Helical" evidence="10">
    <location>
        <begin position="6"/>
        <end position="27"/>
    </location>
</feature>
<dbReference type="PANTHER" id="PTHR11434:SF16">
    <property type="entry name" value="NADH-UBIQUINONE OXIDOREDUCTASE CHAIN 4L"/>
    <property type="match status" value="1"/>
</dbReference>
<protein>
    <recommendedName>
        <fullName evidence="10">NADH-quinone oxidoreductase subunit K</fullName>
        <ecNumber evidence="10">7.1.1.-</ecNumber>
    </recommendedName>
    <alternativeName>
        <fullName evidence="10">NADH dehydrogenase I subunit K</fullName>
    </alternativeName>
    <alternativeName>
        <fullName evidence="10">NDH-1 subunit K</fullName>
    </alternativeName>
</protein>
<dbReference type="EC" id="7.1.1.-" evidence="10"/>
<keyword evidence="5 10" id="KW-0812">Transmembrane</keyword>
<keyword evidence="9 10" id="KW-0472">Membrane</keyword>